<protein>
    <recommendedName>
        <fullName evidence="3">Enoyl-CoA hydratase</fullName>
    </recommendedName>
</protein>
<dbReference type="EMBL" id="LAZR01000184">
    <property type="protein sequence ID" value="KKN83493.1"/>
    <property type="molecule type" value="Genomic_DNA"/>
</dbReference>
<organism evidence="2">
    <name type="scientific">marine sediment metagenome</name>
    <dbReference type="NCBI Taxonomy" id="412755"/>
    <lineage>
        <taxon>unclassified sequences</taxon>
        <taxon>metagenomes</taxon>
        <taxon>ecological metagenomes</taxon>
    </lineage>
</organism>
<name>A0A0F9WWX0_9ZZZZ</name>
<evidence type="ECO:0008006" key="3">
    <source>
        <dbReference type="Google" id="ProtNLM"/>
    </source>
</evidence>
<dbReference type="Pfam" id="PF00378">
    <property type="entry name" value="ECH_1"/>
    <property type="match status" value="1"/>
</dbReference>
<evidence type="ECO:0000256" key="1">
    <source>
        <dbReference type="ARBA" id="ARBA00005254"/>
    </source>
</evidence>
<comment type="similarity">
    <text evidence="1">Belongs to the enoyl-CoA hydratase/isomerase family.</text>
</comment>
<dbReference type="InterPro" id="IPR051683">
    <property type="entry name" value="Enoyl-CoA_Hydratase/Isomerase"/>
</dbReference>
<sequence>MTGTIRIETDTRGVATLTLARPDKHNAMSAVMIAELTQAAEELGADSTVRVVVLTGEGRSFSAGADLAWMKAQFTASREERITEATALARMLKALNEMPKPLIGRIQGQAFGGGLGLIAVCDVAVANDAARFAFTETKLGLIPATISPYVLARMGEGRARRVFMSARLFDADEAVSLGLLAQAIPADDLDAAVAAEIEPYLACSPAAVAASKALARSLGPVIDEATITDTARRLADIWETADAREGVGAFFDKRLAAFVAAGDEG</sequence>
<reference evidence="2" key="1">
    <citation type="journal article" date="2015" name="Nature">
        <title>Complex archaea that bridge the gap between prokaryotes and eukaryotes.</title>
        <authorList>
            <person name="Spang A."/>
            <person name="Saw J.H."/>
            <person name="Jorgensen S.L."/>
            <person name="Zaremba-Niedzwiedzka K."/>
            <person name="Martijn J."/>
            <person name="Lind A.E."/>
            <person name="van Eijk R."/>
            <person name="Schleper C."/>
            <person name="Guy L."/>
            <person name="Ettema T.J."/>
        </authorList>
    </citation>
    <scope>NUCLEOTIDE SEQUENCE</scope>
</reference>
<dbReference type="AlphaFoldDB" id="A0A0F9WWX0"/>
<dbReference type="GO" id="GO:0008300">
    <property type="term" value="P:isoprenoid catabolic process"/>
    <property type="evidence" value="ECO:0007669"/>
    <property type="project" value="TreeGrafter"/>
</dbReference>
<dbReference type="SUPFAM" id="SSF52096">
    <property type="entry name" value="ClpP/crotonase"/>
    <property type="match status" value="1"/>
</dbReference>
<dbReference type="Gene3D" id="1.10.12.10">
    <property type="entry name" value="Lyase 2-enoyl-coa Hydratase, Chain A, domain 2"/>
    <property type="match status" value="1"/>
</dbReference>
<dbReference type="InterPro" id="IPR029045">
    <property type="entry name" value="ClpP/crotonase-like_dom_sf"/>
</dbReference>
<comment type="caution">
    <text evidence="2">The sequence shown here is derived from an EMBL/GenBank/DDBJ whole genome shotgun (WGS) entry which is preliminary data.</text>
</comment>
<evidence type="ECO:0000313" key="2">
    <source>
        <dbReference type="EMBL" id="KKN83493.1"/>
    </source>
</evidence>
<gene>
    <name evidence="2" type="ORF">LCGC14_0299110</name>
</gene>
<proteinExistence type="inferred from homology"/>
<accession>A0A0F9WWX0</accession>
<dbReference type="PANTHER" id="PTHR42964">
    <property type="entry name" value="ENOYL-COA HYDRATASE"/>
    <property type="match status" value="1"/>
</dbReference>
<dbReference type="PANTHER" id="PTHR42964:SF1">
    <property type="entry name" value="POLYKETIDE BIOSYNTHESIS ENOYL-COA HYDRATASE PKSH-RELATED"/>
    <property type="match status" value="1"/>
</dbReference>
<dbReference type="Gene3D" id="3.90.226.10">
    <property type="entry name" value="2-enoyl-CoA Hydratase, Chain A, domain 1"/>
    <property type="match status" value="1"/>
</dbReference>
<dbReference type="NCBIfam" id="NF005675">
    <property type="entry name" value="PRK07468.1"/>
    <property type="match status" value="1"/>
</dbReference>
<dbReference type="CDD" id="cd06558">
    <property type="entry name" value="crotonase-like"/>
    <property type="match status" value="1"/>
</dbReference>
<dbReference type="InterPro" id="IPR001753">
    <property type="entry name" value="Enoyl-CoA_hydra/iso"/>
</dbReference>
<dbReference type="InterPro" id="IPR014748">
    <property type="entry name" value="Enoyl-CoA_hydra_C"/>
</dbReference>